<dbReference type="OrthoDB" id="356725at2"/>
<dbReference type="EMBL" id="CDNC01000047">
    <property type="protein sequence ID" value="CEM62987.1"/>
    <property type="molecule type" value="Genomic_DNA"/>
</dbReference>
<dbReference type="AlphaFoldDB" id="A0A0B7GZD6"/>
<dbReference type="EMBL" id="CP042817">
    <property type="protein sequence ID" value="QEJ98603.1"/>
    <property type="molecule type" value="Genomic_DNA"/>
</dbReference>
<sequence length="345" mass="40228">MKKRFCVLLFLFIPLFFYSENLSGIWENGSKIIEFAAQENADSAQPLNDENRSFNMRMVLKPYYAFVFEPLKTVSATVKNRFDISELYYLGIEYPRERHRVQIPVCIFQDALFTSFFQRMPYYTHREEIPEEAIPVGITAEQEAEIRGEHKSLLFGFWVEEGTPDGILLYPNEIPQHITAYFFTEKGYIAFRYWKDDLEYRQSSSSFTADDEQVYEIPQYLQRGEAVYTCTTGRGRQLRNYQQGTYTITGDKTQGLTLNLKPEKAGPGTHAVWNLYPNSKYPEITDLPLYITETGQIFSYGAPFLMRSKITDLDSEVTKHNALRRPSREPLLLPDKVDFFDSEHN</sequence>
<evidence type="ECO:0000313" key="1">
    <source>
        <dbReference type="EMBL" id="CEM62987.1"/>
    </source>
</evidence>
<accession>A0A0B7GZD6</accession>
<name>A0A0B7GZD6_TREPH</name>
<reference evidence="2 4" key="3">
    <citation type="submission" date="2019-08" db="EMBL/GenBank/DDBJ databases">
        <authorList>
            <person name="Kuhnert P."/>
        </authorList>
    </citation>
    <scope>NUCLEOTIDE SEQUENCE [LARGE SCALE GENOMIC DNA]</scope>
    <source>
        <strain evidence="2 4">B36.5</strain>
    </source>
</reference>
<keyword evidence="3" id="KW-1185">Reference proteome</keyword>
<reference evidence="1" key="2">
    <citation type="submission" date="2015-01" db="EMBL/GenBank/DDBJ databases">
        <authorList>
            <person name="Xiang T."/>
            <person name="Song Y."/>
            <person name="Huang L."/>
            <person name="Wang B."/>
            <person name="Wu P."/>
        </authorList>
    </citation>
    <scope>NUCLEOTIDE SEQUENCE [LARGE SCALE GENOMIC DNA]</scope>
    <source>
        <strain evidence="1">V1</strain>
    </source>
</reference>
<evidence type="ECO:0000313" key="4">
    <source>
        <dbReference type="Proteomes" id="UP000323594"/>
    </source>
</evidence>
<protein>
    <submittedName>
        <fullName evidence="1">Uncharacterized protein</fullName>
    </submittedName>
</protein>
<evidence type="ECO:0000313" key="2">
    <source>
        <dbReference type="EMBL" id="QEJ98603.1"/>
    </source>
</evidence>
<evidence type="ECO:0000313" key="3">
    <source>
        <dbReference type="Proteomes" id="UP000042527"/>
    </source>
</evidence>
<organism evidence="1 3">
    <name type="scientific">Treponema phagedenis</name>
    <dbReference type="NCBI Taxonomy" id="162"/>
    <lineage>
        <taxon>Bacteria</taxon>
        <taxon>Pseudomonadati</taxon>
        <taxon>Spirochaetota</taxon>
        <taxon>Spirochaetia</taxon>
        <taxon>Spirochaetales</taxon>
        <taxon>Treponemataceae</taxon>
        <taxon>Treponema</taxon>
    </lineage>
</organism>
<dbReference type="RefSeq" id="WP_024752416.1">
    <property type="nucleotide sequence ID" value="NZ_CDNC01000047.1"/>
</dbReference>
<dbReference type="Proteomes" id="UP000323594">
    <property type="component" value="Chromosome"/>
</dbReference>
<gene>
    <name evidence="2" type="ORF">FUT82_11745</name>
    <name evidence="1" type="ORF">TPHV1_510054</name>
</gene>
<proteinExistence type="predicted"/>
<dbReference type="Proteomes" id="UP000042527">
    <property type="component" value="Unassembled WGS sequence"/>
</dbReference>
<reference evidence="3" key="1">
    <citation type="submission" date="2015-01" db="EMBL/GenBank/DDBJ databases">
        <authorList>
            <person name="Manzoor Shahid"/>
            <person name="Zubair Saima"/>
        </authorList>
    </citation>
    <scope>NUCLEOTIDE SEQUENCE [LARGE SCALE GENOMIC DNA]</scope>
    <source>
        <strain evidence="3">V1</strain>
    </source>
</reference>